<accession>A0A645G3U9</accession>
<organism evidence="1">
    <name type="scientific">bioreactor metagenome</name>
    <dbReference type="NCBI Taxonomy" id="1076179"/>
    <lineage>
        <taxon>unclassified sequences</taxon>
        <taxon>metagenomes</taxon>
        <taxon>ecological metagenomes</taxon>
    </lineage>
</organism>
<reference evidence="1" key="1">
    <citation type="submission" date="2019-08" db="EMBL/GenBank/DDBJ databases">
        <authorList>
            <person name="Kucharzyk K."/>
            <person name="Murdoch R.W."/>
            <person name="Higgins S."/>
            <person name="Loffler F."/>
        </authorList>
    </citation>
    <scope>NUCLEOTIDE SEQUENCE</scope>
</reference>
<evidence type="ECO:0000313" key="1">
    <source>
        <dbReference type="EMBL" id="MPN21538.1"/>
    </source>
</evidence>
<name>A0A645G3U9_9ZZZZ</name>
<sequence length="88" mass="9385">MNPRLGGQYLQSDAGFRRVGRGCGAQGAGCPVHSPVVVVPLCKSKLLKEIVHQRPDWHGTAQIHGGAFHRVKLPRGNGVRVGRRIAGG</sequence>
<comment type="caution">
    <text evidence="1">The sequence shown here is derived from an EMBL/GenBank/DDBJ whole genome shotgun (WGS) entry which is preliminary data.</text>
</comment>
<dbReference type="AlphaFoldDB" id="A0A645G3U9"/>
<dbReference type="EMBL" id="VSSQ01069544">
    <property type="protein sequence ID" value="MPN21538.1"/>
    <property type="molecule type" value="Genomic_DNA"/>
</dbReference>
<gene>
    <name evidence="1" type="ORF">SDC9_168918</name>
</gene>
<protein>
    <submittedName>
        <fullName evidence="1">Uncharacterized protein</fullName>
    </submittedName>
</protein>
<proteinExistence type="predicted"/>